<dbReference type="AlphaFoldDB" id="A0A8J7Z4W8"/>
<keyword evidence="5" id="KW-1185">Reference proteome</keyword>
<dbReference type="Pfam" id="PF00502">
    <property type="entry name" value="Phycobilisome"/>
    <property type="match status" value="1"/>
</dbReference>
<dbReference type="EMBL" id="WVIE01000043">
    <property type="protein sequence ID" value="NDJ19869.1"/>
    <property type="molecule type" value="Genomic_DNA"/>
</dbReference>
<evidence type="ECO:0000313" key="5">
    <source>
        <dbReference type="Proteomes" id="UP000646053"/>
    </source>
</evidence>
<name>A0A8J7Z4W8_9CYAN</name>
<dbReference type="GO" id="GO:0015979">
    <property type="term" value="P:photosynthesis"/>
    <property type="evidence" value="ECO:0007669"/>
    <property type="project" value="InterPro"/>
</dbReference>
<dbReference type="Gene3D" id="1.10.490.20">
    <property type="entry name" value="Phycocyanins"/>
    <property type="match status" value="1"/>
</dbReference>
<evidence type="ECO:0000256" key="2">
    <source>
        <dbReference type="ARBA" id="ARBA00022991"/>
    </source>
</evidence>
<evidence type="ECO:0000256" key="3">
    <source>
        <dbReference type="ARBA" id="ARBA00023307"/>
    </source>
</evidence>
<dbReference type="InterPro" id="IPR012128">
    <property type="entry name" value="Phycobilisome_asu/bsu"/>
</dbReference>
<dbReference type="SUPFAM" id="SSF46458">
    <property type="entry name" value="Globin-like"/>
    <property type="match status" value="1"/>
</dbReference>
<comment type="similarity">
    <text evidence="1">Belongs to the phycobiliprotein family.</text>
</comment>
<dbReference type="RefSeq" id="WP_162425391.1">
    <property type="nucleotide sequence ID" value="NZ_WVIE01000043.1"/>
</dbReference>
<gene>
    <name evidence="4" type="ORF">GS601_21705</name>
</gene>
<proteinExistence type="inferred from homology"/>
<organism evidence="4 5">
    <name type="scientific">Myxacorys almedinensis A</name>
    <dbReference type="NCBI Taxonomy" id="2690445"/>
    <lineage>
        <taxon>Bacteria</taxon>
        <taxon>Bacillati</taxon>
        <taxon>Cyanobacteriota</taxon>
        <taxon>Cyanophyceae</taxon>
        <taxon>Leptolyngbyales</taxon>
        <taxon>Leptolyngbyaceae</taxon>
        <taxon>Myxacorys</taxon>
        <taxon>Myxacorys almedinensis</taxon>
    </lineage>
</organism>
<keyword evidence="3" id="KW-0089">Bile pigment</keyword>
<sequence length="165" mass="19067">MQPPFDAIFDEAEHRYLKPDELQEMRQYVFSLKDRVSTYQMIRDRELSLMQQVADQIQYTMPDAELAALERSLKNAMLSLRYCSMGMVLNDPSFVQNRLLGWLSDSMQIHNSSAIDRAVFRLIVQQLAQVLTSQQMELFQPFLNLAQAVLPAPVEEEMLTVAGMF</sequence>
<reference evidence="4" key="1">
    <citation type="submission" date="2019-12" db="EMBL/GenBank/DDBJ databases">
        <title>High-Quality draft genome sequences of three cyanobacteria isolated from the limestone walls of the Old Cathedral of Coimbra.</title>
        <authorList>
            <person name="Tiago I."/>
            <person name="Soares F."/>
            <person name="Portugal A."/>
        </authorList>
    </citation>
    <scope>NUCLEOTIDE SEQUENCE</scope>
    <source>
        <strain evidence="4">A</strain>
    </source>
</reference>
<evidence type="ECO:0000256" key="1">
    <source>
        <dbReference type="ARBA" id="ARBA00008182"/>
    </source>
</evidence>
<evidence type="ECO:0008006" key="6">
    <source>
        <dbReference type="Google" id="ProtNLM"/>
    </source>
</evidence>
<evidence type="ECO:0000313" key="4">
    <source>
        <dbReference type="EMBL" id="NDJ19869.1"/>
    </source>
</evidence>
<dbReference type="InterPro" id="IPR038719">
    <property type="entry name" value="Phycobilisome_asu/bsu_sf"/>
</dbReference>
<dbReference type="GO" id="GO:0030089">
    <property type="term" value="C:phycobilisome"/>
    <property type="evidence" value="ECO:0007669"/>
    <property type="project" value="InterPro"/>
</dbReference>
<keyword evidence="2" id="KW-0157">Chromophore</keyword>
<comment type="caution">
    <text evidence="4">The sequence shown here is derived from an EMBL/GenBank/DDBJ whole genome shotgun (WGS) entry which is preliminary data.</text>
</comment>
<accession>A0A8J7Z4W8</accession>
<protein>
    <recommendedName>
        <fullName evidence="6">Phycobilisome protein</fullName>
    </recommendedName>
</protein>
<dbReference type="Proteomes" id="UP000646053">
    <property type="component" value="Unassembled WGS sequence"/>
</dbReference>
<dbReference type="InterPro" id="IPR009050">
    <property type="entry name" value="Globin-like_sf"/>
</dbReference>